<comment type="caution">
    <text evidence="2">The sequence shown here is derived from an EMBL/GenBank/DDBJ whole genome shotgun (WGS) entry which is preliminary data.</text>
</comment>
<feature type="region of interest" description="Disordered" evidence="1">
    <location>
        <begin position="1"/>
        <end position="26"/>
    </location>
</feature>
<dbReference type="AlphaFoldDB" id="A0A2A9M5T4"/>
<accession>A0A2A9M5T4</accession>
<evidence type="ECO:0000313" key="3">
    <source>
        <dbReference type="Proteomes" id="UP000224006"/>
    </source>
</evidence>
<dbReference type="Proteomes" id="UP000224006">
    <property type="component" value="Chromosome X"/>
</dbReference>
<evidence type="ECO:0000313" key="2">
    <source>
        <dbReference type="EMBL" id="PFH32554.1"/>
    </source>
</evidence>
<sequence length="143" mass="15070">MGLGSRVGEAQRARSATGGDVSGPARHLAARHGLGSECFPVSVVSALLLAGVVAEIKQRGADEGGWVRWHSMEAHSVMGEEPPIRVMGPTTIDEWVLGGLAVTTEWCRGRPAPASEGMLDFANVFPSPVMQMWLAYTEGALAS</sequence>
<dbReference type="GeneID" id="40306933"/>
<dbReference type="RefSeq" id="XP_029216563.1">
    <property type="nucleotide sequence ID" value="XM_029360587.1"/>
</dbReference>
<gene>
    <name evidence="2" type="ORF">BESB_018720</name>
</gene>
<dbReference type="EMBL" id="NWUJ01000011">
    <property type="protein sequence ID" value="PFH32554.1"/>
    <property type="molecule type" value="Genomic_DNA"/>
</dbReference>
<protein>
    <submittedName>
        <fullName evidence="2">Uncharacterized protein</fullName>
    </submittedName>
</protein>
<name>A0A2A9M5T4_BESBE</name>
<dbReference type="KEGG" id="bbes:BESB_018720"/>
<dbReference type="VEuPathDB" id="ToxoDB:BESB_018720"/>
<proteinExistence type="predicted"/>
<organism evidence="2 3">
    <name type="scientific">Besnoitia besnoiti</name>
    <name type="common">Apicomplexan protozoan</name>
    <dbReference type="NCBI Taxonomy" id="94643"/>
    <lineage>
        <taxon>Eukaryota</taxon>
        <taxon>Sar</taxon>
        <taxon>Alveolata</taxon>
        <taxon>Apicomplexa</taxon>
        <taxon>Conoidasida</taxon>
        <taxon>Coccidia</taxon>
        <taxon>Eucoccidiorida</taxon>
        <taxon>Eimeriorina</taxon>
        <taxon>Sarcocystidae</taxon>
        <taxon>Besnoitia</taxon>
    </lineage>
</organism>
<evidence type="ECO:0000256" key="1">
    <source>
        <dbReference type="SAM" id="MobiDB-lite"/>
    </source>
</evidence>
<keyword evidence="3" id="KW-1185">Reference proteome</keyword>
<reference evidence="2 3" key="1">
    <citation type="submission" date="2017-09" db="EMBL/GenBank/DDBJ databases">
        <title>Genome sequencing of Besnoitia besnoiti strain Bb-Ger1.</title>
        <authorList>
            <person name="Schares G."/>
            <person name="Venepally P."/>
            <person name="Lorenzi H.A."/>
        </authorList>
    </citation>
    <scope>NUCLEOTIDE SEQUENCE [LARGE SCALE GENOMIC DNA]</scope>
    <source>
        <strain evidence="2 3">Bb-Ger1</strain>
    </source>
</reference>